<feature type="coiled-coil region" evidence="1">
    <location>
        <begin position="27"/>
        <end position="54"/>
    </location>
</feature>
<keyword evidence="3" id="KW-1185">Reference proteome</keyword>
<accession>A0AAP0RD96</accession>
<proteinExistence type="predicted"/>
<evidence type="ECO:0000256" key="1">
    <source>
        <dbReference type="SAM" id="Coils"/>
    </source>
</evidence>
<comment type="caution">
    <text evidence="2">The sequence shown here is derived from an EMBL/GenBank/DDBJ whole genome shotgun (WGS) entry which is preliminary data.</text>
</comment>
<protein>
    <submittedName>
        <fullName evidence="2">Uncharacterized protein</fullName>
    </submittedName>
</protein>
<dbReference type="Proteomes" id="UP001415857">
    <property type="component" value="Unassembled WGS sequence"/>
</dbReference>
<dbReference type="EMBL" id="JBBPBK010000011">
    <property type="protein sequence ID" value="KAK9274681.1"/>
    <property type="molecule type" value="Genomic_DNA"/>
</dbReference>
<sequence>MKKMKGFVAVESSPYPVYEDAKTRLKHQSLMQDYQELQKETEAMRNRLQRFKQKKLTLLAEVGFLRHRYKYLVKNQSLKPPPARDLVPQQKLETQRKNVTKERNYSRKEAALRHPNPGLELKQKERINNGKEAALRHLIPGFELKHKERINIGKEAALRHPGFELKHKERINNGKEAALRNPTPVVDLNQKERIQNGKEAGLRNPVPVFDLNQISREEEEFQFNCEPMRIEQPKKCLTKDTIDEQHNDMTLSVCRNIGNGSNRVGKRKISWQDQVALRV</sequence>
<organism evidence="2 3">
    <name type="scientific">Liquidambar formosana</name>
    <name type="common">Formosan gum</name>
    <dbReference type="NCBI Taxonomy" id="63359"/>
    <lineage>
        <taxon>Eukaryota</taxon>
        <taxon>Viridiplantae</taxon>
        <taxon>Streptophyta</taxon>
        <taxon>Embryophyta</taxon>
        <taxon>Tracheophyta</taxon>
        <taxon>Spermatophyta</taxon>
        <taxon>Magnoliopsida</taxon>
        <taxon>eudicotyledons</taxon>
        <taxon>Gunneridae</taxon>
        <taxon>Pentapetalae</taxon>
        <taxon>Saxifragales</taxon>
        <taxon>Altingiaceae</taxon>
        <taxon>Liquidambar</taxon>
    </lineage>
</organism>
<gene>
    <name evidence="2" type="ORF">L1049_021932</name>
</gene>
<reference evidence="2 3" key="1">
    <citation type="journal article" date="2024" name="Plant J.">
        <title>Genome sequences and population genomics reveal climatic adaptation and genomic divergence between two closely related sweetgum species.</title>
        <authorList>
            <person name="Xu W.Q."/>
            <person name="Ren C.Q."/>
            <person name="Zhang X.Y."/>
            <person name="Comes H.P."/>
            <person name="Liu X.H."/>
            <person name="Li Y.G."/>
            <person name="Kettle C.J."/>
            <person name="Jalonen R."/>
            <person name="Gaisberger H."/>
            <person name="Ma Y.Z."/>
            <person name="Qiu Y.X."/>
        </authorList>
    </citation>
    <scope>NUCLEOTIDE SEQUENCE [LARGE SCALE GENOMIC DNA]</scope>
    <source>
        <strain evidence="2">Hangzhou</strain>
    </source>
</reference>
<evidence type="ECO:0000313" key="3">
    <source>
        <dbReference type="Proteomes" id="UP001415857"/>
    </source>
</evidence>
<evidence type="ECO:0000313" key="2">
    <source>
        <dbReference type="EMBL" id="KAK9274681.1"/>
    </source>
</evidence>
<dbReference type="PANTHER" id="PTHR34807">
    <property type="entry name" value="OS08G0270800 PROTEIN"/>
    <property type="match status" value="1"/>
</dbReference>
<keyword evidence="1" id="KW-0175">Coiled coil</keyword>
<name>A0AAP0RD96_LIQFO</name>
<dbReference type="PANTHER" id="PTHR34807:SF3">
    <property type="entry name" value="OS08G0270800 PROTEIN"/>
    <property type="match status" value="1"/>
</dbReference>
<dbReference type="AlphaFoldDB" id="A0AAP0RD96"/>